<dbReference type="GO" id="GO:0038023">
    <property type="term" value="F:signaling receptor activity"/>
    <property type="evidence" value="ECO:0007669"/>
    <property type="project" value="InterPro"/>
</dbReference>
<dbReference type="InterPro" id="IPR050279">
    <property type="entry name" value="Plant_def-hormone_signal"/>
</dbReference>
<name>W0FB09_SALMI</name>
<dbReference type="CDD" id="cd07816">
    <property type="entry name" value="Bet_v1-like"/>
    <property type="match status" value="1"/>
</dbReference>
<keyword evidence="2" id="KW-0568">Pathogenesis-related protein</keyword>
<dbReference type="PROSITE" id="PS00451">
    <property type="entry name" value="PATHOGENESIS_BETVI"/>
    <property type="match status" value="1"/>
</dbReference>
<dbReference type="PANTHER" id="PTHR31213">
    <property type="entry name" value="OS08G0374000 PROTEIN-RELATED"/>
    <property type="match status" value="1"/>
</dbReference>
<dbReference type="SMART" id="SM01037">
    <property type="entry name" value="Bet_v_1"/>
    <property type="match status" value="1"/>
</dbReference>
<protein>
    <submittedName>
        <fullName evidence="4">Pathogenesis-related protein 10</fullName>
    </submittedName>
</protein>
<dbReference type="InterPro" id="IPR023393">
    <property type="entry name" value="START-like_dom_sf"/>
</dbReference>
<evidence type="ECO:0000313" key="4">
    <source>
        <dbReference type="EMBL" id="AHF20213.1"/>
    </source>
</evidence>
<dbReference type="GO" id="GO:0004864">
    <property type="term" value="F:protein phosphatase inhibitor activity"/>
    <property type="evidence" value="ECO:0007669"/>
    <property type="project" value="InterPro"/>
</dbReference>
<dbReference type="GO" id="GO:0005634">
    <property type="term" value="C:nucleus"/>
    <property type="evidence" value="ECO:0007669"/>
    <property type="project" value="TreeGrafter"/>
</dbReference>
<dbReference type="SUPFAM" id="SSF55961">
    <property type="entry name" value="Bet v1-like"/>
    <property type="match status" value="1"/>
</dbReference>
<dbReference type="InterPro" id="IPR000916">
    <property type="entry name" value="Bet_v_I/MLP"/>
</dbReference>
<dbReference type="GO" id="GO:0009738">
    <property type="term" value="P:abscisic acid-activated signaling pathway"/>
    <property type="evidence" value="ECO:0007669"/>
    <property type="project" value="InterPro"/>
</dbReference>
<evidence type="ECO:0000256" key="2">
    <source>
        <dbReference type="RuleBase" id="RU000409"/>
    </source>
</evidence>
<dbReference type="PANTHER" id="PTHR31213:SF55">
    <property type="entry name" value="STRESS-INDUCED PROTEIN SAM22"/>
    <property type="match status" value="1"/>
</dbReference>
<comment type="similarity">
    <text evidence="1 2">Belongs to the BetVI family.</text>
</comment>
<feature type="domain" description="Bet v I/Major latex protein" evidence="3">
    <location>
        <begin position="1"/>
        <end position="155"/>
    </location>
</feature>
<proteinExistence type="evidence at transcript level"/>
<keyword evidence="2" id="KW-0611">Plant defense</keyword>
<evidence type="ECO:0000256" key="1">
    <source>
        <dbReference type="ARBA" id="ARBA00009744"/>
    </source>
</evidence>
<dbReference type="AlphaFoldDB" id="W0FB09"/>
<dbReference type="GO" id="GO:0010427">
    <property type="term" value="F:abscisic acid binding"/>
    <property type="evidence" value="ECO:0007669"/>
    <property type="project" value="InterPro"/>
</dbReference>
<accession>W0FB09</accession>
<gene>
    <name evidence="4" type="primary">PR10-1</name>
</gene>
<organism evidence="4">
    <name type="scientific">Salvia miltiorrhiza</name>
    <name type="common">Chinese sage</name>
    <dbReference type="NCBI Taxonomy" id="226208"/>
    <lineage>
        <taxon>Eukaryota</taxon>
        <taxon>Viridiplantae</taxon>
        <taxon>Streptophyta</taxon>
        <taxon>Embryophyta</taxon>
        <taxon>Tracheophyta</taxon>
        <taxon>Spermatophyta</taxon>
        <taxon>Magnoliopsida</taxon>
        <taxon>eudicotyledons</taxon>
        <taxon>Gunneridae</taxon>
        <taxon>Pentapetalae</taxon>
        <taxon>asterids</taxon>
        <taxon>lamiids</taxon>
        <taxon>Lamiales</taxon>
        <taxon>Lamiaceae</taxon>
        <taxon>Nepetoideae</taxon>
        <taxon>Mentheae</taxon>
        <taxon>Salviinae</taxon>
        <taxon>Salvia</taxon>
        <taxon>Salvia incertae sedis</taxon>
    </lineage>
</organism>
<dbReference type="EMBL" id="KF877034">
    <property type="protein sequence ID" value="AHF20213.1"/>
    <property type="molecule type" value="mRNA"/>
</dbReference>
<reference evidence="4" key="1">
    <citation type="submission" date="2013-11" db="EMBL/GenBank/DDBJ databases">
        <title>Molecular cloning and characterization of a pathogenesis-related protein SmPR10-1 from Salvia miltiorrhiza.</title>
        <authorList>
            <person name="Zhao L."/>
            <person name="Ma L.G."/>
            <person name="Wang Z.S."/>
            <person name="Huang L.Q."/>
            <person name="Shen Y."/>
        </authorList>
    </citation>
    <scope>NUCLEOTIDE SEQUENCE</scope>
</reference>
<dbReference type="Pfam" id="PF00407">
    <property type="entry name" value="Bet_v_1"/>
    <property type="match status" value="1"/>
</dbReference>
<dbReference type="InterPro" id="IPR024949">
    <property type="entry name" value="Bet_v_I_allergen"/>
</dbReference>
<sequence length="158" mass="17389">MGVITYDVETPSPIPAGKLFKALVIDSDTLIPKILPQAIKNVEILEGDGGAGTVKIIHFGEGSQYKSVKHRVEAIDKENFTYTYTINEGDVLADVIESITYHIKVVPTEDGGSICKNRSIYKTKGDAVIDEEKIKEGKDKAQHMFKAIEAYITANPDY</sequence>
<evidence type="ECO:0000259" key="3">
    <source>
        <dbReference type="SMART" id="SM01037"/>
    </source>
</evidence>
<dbReference type="SMR" id="W0FB09"/>
<dbReference type="Gene3D" id="3.30.530.20">
    <property type="match status" value="1"/>
</dbReference>
<dbReference type="GO" id="GO:0006952">
    <property type="term" value="P:defense response"/>
    <property type="evidence" value="ECO:0007669"/>
    <property type="project" value="UniProtKB-KW"/>
</dbReference>
<dbReference type="GO" id="GO:0005737">
    <property type="term" value="C:cytoplasm"/>
    <property type="evidence" value="ECO:0007669"/>
    <property type="project" value="TreeGrafter"/>
</dbReference>
<dbReference type="FunFam" id="3.30.530.20:FF:000007">
    <property type="entry name" value="Major pollen allergen Bet v 1-A"/>
    <property type="match status" value="1"/>
</dbReference>
<dbReference type="PRINTS" id="PR00634">
    <property type="entry name" value="BETALLERGEN"/>
</dbReference>